<accession>A0ABD5YWY3</accession>
<keyword evidence="3" id="KW-0520">NAD</keyword>
<dbReference type="PANTHER" id="PTHR42789:SF1">
    <property type="entry name" value="D-ISOMER SPECIFIC 2-HYDROXYACID DEHYDROGENASE FAMILY PROTEIN (AFU_ORTHOLOGUE AFUA_6G10090)"/>
    <property type="match status" value="1"/>
</dbReference>
<dbReference type="CDD" id="cd12167">
    <property type="entry name" value="2-Hacid_dh_8"/>
    <property type="match status" value="1"/>
</dbReference>
<evidence type="ECO:0000256" key="1">
    <source>
        <dbReference type="ARBA" id="ARBA00005854"/>
    </source>
</evidence>
<dbReference type="SUPFAM" id="SSF52283">
    <property type="entry name" value="Formate/glycerate dehydrogenase catalytic domain-like"/>
    <property type="match status" value="1"/>
</dbReference>
<keyword evidence="2 4" id="KW-0560">Oxidoreductase</keyword>
<proteinExistence type="inferred from homology"/>
<protein>
    <submittedName>
        <fullName evidence="7">Hydroxyacid dehydrogenase</fullName>
    </submittedName>
</protein>
<dbReference type="GeneID" id="76202199"/>
<feature type="domain" description="D-isomer specific 2-hydroxyacid dehydrogenase NAD-binding" evidence="6">
    <location>
        <begin position="118"/>
        <end position="292"/>
    </location>
</feature>
<evidence type="ECO:0000313" key="7">
    <source>
        <dbReference type="EMBL" id="MFC7192514.1"/>
    </source>
</evidence>
<dbReference type="Pfam" id="PF00389">
    <property type="entry name" value="2-Hacid_dh"/>
    <property type="match status" value="1"/>
</dbReference>
<gene>
    <name evidence="7" type="ORF">ACFQL7_23680</name>
</gene>
<dbReference type="InterPro" id="IPR029753">
    <property type="entry name" value="D-isomer_DH_CS"/>
</dbReference>
<dbReference type="GO" id="GO:0047545">
    <property type="term" value="F:(S)-2-hydroxyglutarate dehydrogenase activity"/>
    <property type="evidence" value="ECO:0007669"/>
    <property type="project" value="UniProtKB-ARBA"/>
</dbReference>
<dbReference type="AlphaFoldDB" id="A0ABD5YWY3"/>
<organism evidence="7 8">
    <name type="scientific">Halocatena marina</name>
    <dbReference type="NCBI Taxonomy" id="2934937"/>
    <lineage>
        <taxon>Archaea</taxon>
        <taxon>Methanobacteriati</taxon>
        <taxon>Methanobacteriota</taxon>
        <taxon>Stenosarchaea group</taxon>
        <taxon>Halobacteria</taxon>
        <taxon>Halobacteriales</taxon>
        <taxon>Natronomonadaceae</taxon>
        <taxon>Halocatena</taxon>
    </lineage>
</organism>
<dbReference type="EMBL" id="JBHTAX010000005">
    <property type="protein sequence ID" value="MFC7192514.1"/>
    <property type="molecule type" value="Genomic_DNA"/>
</dbReference>
<dbReference type="PANTHER" id="PTHR42789">
    <property type="entry name" value="D-ISOMER SPECIFIC 2-HYDROXYACID DEHYDROGENASE FAMILY PROTEIN (AFU_ORTHOLOGUE AFUA_6G10090)"/>
    <property type="match status" value="1"/>
</dbReference>
<dbReference type="Proteomes" id="UP001596417">
    <property type="component" value="Unassembled WGS sequence"/>
</dbReference>
<evidence type="ECO:0000256" key="4">
    <source>
        <dbReference type="RuleBase" id="RU003719"/>
    </source>
</evidence>
<dbReference type="Pfam" id="PF02826">
    <property type="entry name" value="2-Hacid_dh_C"/>
    <property type="match status" value="1"/>
</dbReference>
<dbReference type="Gene3D" id="3.40.50.720">
    <property type="entry name" value="NAD(P)-binding Rossmann-like Domain"/>
    <property type="match status" value="2"/>
</dbReference>
<evidence type="ECO:0000256" key="2">
    <source>
        <dbReference type="ARBA" id="ARBA00023002"/>
    </source>
</evidence>
<dbReference type="SUPFAM" id="SSF51735">
    <property type="entry name" value="NAD(P)-binding Rossmann-fold domains"/>
    <property type="match status" value="1"/>
</dbReference>
<feature type="domain" description="D-isomer specific 2-hydroxyacid dehydrogenase catalytic" evidence="5">
    <location>
        <begin position="36"/>
        <end position="320"/>
    </location>
</feature>
<dbReference type="RefSeq" id="WP_264556564.1">
    <property type="nucleotide sequence ID" value="NZ_CP109981.1"/>
</dbReference>
<evidence type="ECO:0000256" key="3">
    <source>
        <dbReference type="ARBA" id="ARBA00023027"/>
    </source>
</evidence>
<comment type="caution">
    <text evidence="7">The sequence shown here is derived from an EMBL/GenBank/DDBJ whole genome shotgun (WGS) entry which is preliminary data.</text>
</comment>
<reference evidence="7 8" key="1">
    <citation type="journal article" date="2019" name="Int. J. Syst. Evol. Microbiol.">
        <title>The Global Catalogue of Microorganisms (GCM) 10K type strain sequencing project: providing services to taxonomists for standard genome sequencing and annotation.</title>
        <authorList>
            <consortium name="The Broad Institute Genomics Platform"/>
            <consortium name="The Broad Institute Genome Sequencing Center for Infectious Disease"/>
            <person name="Wu L."/>
            <person name="Ma J."/>
        </authorList>
    </citation>
    <scope>NUCLEOTIDE SEQUENCE [LARGE SCALE GENOMIC DNA]</scope>
    <source>
        <strain evidence="7 8">RDMS1</strain>
    </source>
</reference>
<name>A0ABD5YWY3_9EURY</name>
<comment type="similarity">
    <text evidence="1 4">Belongs to the D-isomer specific 2-hydroxyacid dehydrogenase family.</text>
</comment>
<dbReference type="PROSITE" id="PS00671">
    <property type="entry name" value="D_2_HYDROXYACID_DH_3"/>
    <property type="match status" value="1"/>
</dbReference>
<dbReference type="InterPro" id="IPR006140">
    <property type="entry name" value="D-isomer_DH_NAD-bd"/>
</dbReference>
<dbReference type="FunFam" id="3.40.50.720:FF:000041">
    <property type="entry name" value="D-3-phosphoglycerate dehydrogenase"/>
    <property type="match status" value="1"/>
</dbReference>
<dbReference type="InterPro" id="IPR006139">
    <property type="entry name" value="D-isomer_2_OHA_DH_cat_dom"/>
</dbReference>
<dbReference type="GO" id="GO:0006564">
    <property type="term" value="P:L-serine biosynthetic process"/>
    <property type="evidence" value="ECO:0007669"/>
    <property type="project" value="UniProtKB-ARBA"/>
</dbReference>
<keyword evidence="8" id="KW-1185">Reference proteome</keyword>
<evidence type="ECO:0000313" key="8">
    <source>
        <dbReference type="Proteomes" id="UP001596417"/>
    </source>
</evidence>
<dbReference type="InterPro" id="IPR050857">
    <property type="entry name" value="D-2-hydroxyacid_DH"/>
</dbReference>
<dbReference type="GO" id="GO:0004617">
    <property type="term" value="F:phosphoglycerate dehydrogenase activity"/>
    <property type="evidence" value="ECO:0007669"/>
    <property type="project" value="UniProtKB-ARBA"/>
</dbReference>
<dbReference type="InterPro" id="IPR036291">
    <property type="entry name" value="NAD(P)-bd_dom_sf"/>
</dbReference>
<evidence type="ECO:0000259" key="5">
    <source>
        <dbReference type="Pfam" id="PF00389"/>
    </source>
</evidence>
<evidence type="ECO:0000259" key="6">
    <source>
        <dbReference type="Pfam" id="PF02826"/>
    </source>
</evidence>
<sequence length="332" mass="37112">MDILVTIPDQHSRLKTFFNDTIRDRLNDLGSVTWNSGTEPLTQDELKSLLPGKQVCITGWKSSQMTEDVLKKAEDLELIAHVGGSVAPYVSDYSYDQGITVCSANDVMAKIVAEYILGSILSSLRDIPAIDAEMKAGEWDRGPTRIDSLFETTVGFVGLGTIGEYLLDLLAPFDVEVLVYDPYISDARIADYEFVTRVNLEKVLTESSIVSIHASKTDETIHLLDEPKLELMQDDSLLINAARGSIIESEALIRELETGRISAVLDVFDQEPLPANHRLREFENVILTPHMAGSAIREPLTSTMVDEISRFKQNRALQHEIPKKQYKLMTEQ</sequence>